<dbReference type="Proteomes" id="UP001604277">
    <property type="component" value="Unassembled WGS sequence"/>
</dbReference>
<sequence length="210" mass="23635">MESINVLVYYDGVWDHARGFNGYSIVGIIVPFECSYAKFVDIIMKELKMDQSQYAIKIQYQVMANGILIEICSNSSVYFYIQIKKTESGLTKLPLCVEIEKVVCNEENLICLGNVVNGEDTSVHSQAIRTHNSSYDFGSSSLPILPITEEMGAAICEYVPFPEQNIDENECDVISRPSVKNVKQNAIFRTKELLAKLEDLVVARNMVTIE</sequence>
<reference evidence="2" key="1">
    <citation type="submission" date="2024-07" db="EMBL/GenBank/DDBJ databases">
        <title>Two chromosome-level genome assemblies of Korean endemic species Abeliophyllum distichum and Forsythia ovata (Oleaceae).</title>
        <authorList>
            <person name="Jang H."/>
        </authorList>
    </citation>
    <scope>NUCLEOTIDE SEQUENCE [LARGE SCALE GENOMIC DNA]</scope>
</reference>
<dbReference type="AlphaFoldDB" id="A0ABD1UAG8"/>
<accession>A0ABD1UAG8</accession>
<evidence type="ECO:0000313" key="1">
    <source>
        <dbReference type="EMBL" id="KAL2522013.1"/>
    </source>
</evidence>
<evidence type="ECO:0000313" key="2">
    <source>
        <dbReference type="Proteomes" id="UP001604277"/>
    </source>
</evidence>
<organism evidence="1 2">
    <name type="scientific">Forsythia ovata</name>
    <dbReference type="NCBI Taxonomy" id="205694"/>
    <lineage>
        <taxon>Eukaryota</taxon>
        <taxon>Viridiplantae</taxon>
        <taxon>Streptophyta</taxon>
        <taxon>Embryophyta</taxon>
        <taxon>Tracheophyta</taxon>
        <taxon>Spermatophyta</taxon>
        <taxon>Magnoliopsida</taxon>
        <taxon>eudicotyledons</taxon>
        <taxon>Gunneridae</taxon>
        <taxon>Pentapetalae</taxon>
        <taxon>asterids</taxon>
        <taxon>lamiids</taxon>
        <taxon>Lamiales</taxon>
        <taxon>Oleaceae</taxon>
        <taxon>Forsythieae</taxon>
        <taxon>Forsythia</taxon>
    </lineage>
</organism>
<keyword evidence="2" id="KW-1185">Reference proteome</keyword>
<gene>
    <name evidence="1" type="ORF">Fot_25936</name>
</gene>
<dbReference type="EMBL" id="JBFOLJ010000007">
    <property type="protein sequence ID" value="KAL2522013.1"/>
    <property type="molecule type" value="Genomic_DNA"/>
</dbReference>
<comment type="caution">
    <text evidence="1">The sequence shown here is derived from an EMBL/GenBank/DDBJ whole genome shotgun (WGS) entry which is preliminary data.</text>
</comment>
<name>A0ABD1UAG8_9LAMI</name>
<proteinExistence type="predicted"/>
<protein>
    <submittedName>
        <fullName evidence="1">Uncharacterized protein</fullName>
    </submittedName>
</protein>